<protein>
    <recommendedName>
        <fullName evidence="4">F-box domain-containing protein</fullName>
    </recommendedName>
</protein>
<dbReference type="Proteomes" id="UP000308730">
    <property type="component" value="Unassembled WGS sequence"/>
</dbReference>
<evidence type="ECO:0000313" key="3">
    <source>
        <dbReference type="Proteomes" id="UP000308730"/>
    </source>
</evidence>
<reference evidence="2 3" key="1">
    <citation type="submission" date="2019-02" db="EMBL/GenBank/DDBJ databases">
        <title>Genome sequencing of the rare red list fungi Antrodiella citrinella (Flaviporus citrinellus).</title>
        <authorList>
            <person name="Buettner E."/>
            <person name="Kellner H."/>
        </authorList>
    </citation>
    <scope>NUCLEOTIDE SEQUENCE [LARGE SCALE GENOMIC DNA]</scope>
    <source>
        <strain evidence="2 3">DSM 108506</strain>
    </source>
</reference>
<evidence type="ECO:0008006" key="4">
    <source>
        <dbReference type="Google" id="ProtNLM"/>
    </source>
</evidence>
<feature type="compositionally biased region" description="Basic and acidic residues" evidence="1">
    <location>
        <begin position="396"/>
        <end position="423"/>
    </location>
</feature>
<organism evidence="2 3">
    <name type="scientific">Antrodiella citrinella</name>
    <dbReference type="NCBI Taxonomy" id="2447956"/>
    <lineage>
        <taxon>Eukaryota</taxon>
        <taxon>Fungi</taxon>
        <taxon>Dikarya</taxon>
        <taxon>Basidiomycota</taxon>
        <taxon>Agaricomycotina</taxon>
        <taxon>Agaricomycetes</taxon>
        <taxon>Polyporales</taxon>
        <taxon>Steccherinaceae</taxon>
        <taxon>Antrodiella</taxon>
    </lineage>
</organism>
<dbReference type="EMBL" id="SGPM01000200">
    <property type="protein sequence ID" value="THH28131.1"/>
    <property type="molecule type" value="Genomic_DNA"/>
</dbReference>
<dbReference type="SUPFAM" id="SSF52047">
    <property type="entry name" value="RNI-like"/>
    <property type="match status" value="1"/>
</dbReference>
<dbReference type="OrthoDB" id="2921803at2759"/>
<gene>
    <name evidence="2" type="ORF">EUX98_g6057</name>
</gene>
<comment type="caution">
    <text evidence="2">The sequence shown here is derived from an EMBL/GenBank/DDBJ whole genome shotgun (WGS) entry which is preliminary data.</text>
</comment>
<dbReference type="InterPro" id="IPR032675">
    <property type="entry name" value="LRR_dom_sf"/>
</dbReference>
<evidence type="ECO:0000256" key="1">
    <source>
        <dbReference type="SAM" id="MobiDB-lite"/>
    </source>
</evidence>
<proteinExistence type="predicted"/>
<sequence>MSTHVVNPAVLRLPPELDDQIMSMLAGIPHDLRSCTLICRAWLAASRTYLFRDIMVEGEAMCLHLKEVVARSPAIQESISTLNVRIGPKDRSHRWIETALSSILPTQSTHLKVFGILFAFTAWPADSILNMTRFTSVTRLTIDECTFSTKALFSIVCAFPSLKNLEVDAGYIEDAPLQFIHTPILDRLHFSSWHMGLETSHLGGVSLVAFLLNRGCMQSLRVLDIRITMRDAEEVGMLIRTLDPRLEELHIGFGAEYAAKLIGGLIDFTAVLKNTPPRVSALRQCKLSKPGNMEAVGFTESDFALRADLFKWRTKRLGLRLMEATSSFTGRSYREGKLSDVQAIKDYTRWDLSGEYGGEIIEVVRLHQAHSSGSDHAEDTPMPVADSEAGESEEAQEARLKTMREEIHKDLDHYPEDVHNILD</sequence>
<keyword evidence="3" id="KW-1185">Reference proteome</keyword>
<accession>A0A4S4MSK0</accession>
<name>A0A4S4MSK0_9APHY</name>
<dbReference type="Gene3D" id="3.80.10.10">
    <property type="entry name" value="Ribonuclease Inhibitor"/>
    <property type="match status" value="1"/>
</dbReference>
<feature type="region of interest" description="Disordered" evidence="1">
    <location>
        <begin position="369"/>
        <end position="423"/>
    </location>
</feature>
<dbReference type="AlphaFoldDB" id="A0A4S4MSK0"/>
<evidence type="ECO:0000313" key="2">
    <source>
        <dbReference type="EMBL" id="THH28131.1"/>
    </source>
</evidence>